<dbReference type="GO" id="GO:0008840">
    <property type="term" value="F:4-hydroxy-tetrahydrodipicolinate synthase activity"/>
    <property type="evidence" value="ECO:0007669"/>
    <property type="project" value="UniProtKB-UniRule"/>
</dbReference>
<dbReference type="PIRSF" id="PIRSF001365">
    <property type="entry name" value="DHDPS"/>
    <property type="match status" value="1"/>
</dbReference>
<dbReference type="STRING" id="649639.Bcell_2229"/>
<evidence type="ECO:0000256" key="6">
    <source>
        <dbReference type="ARBA" id="ARBA00022605"/>
    </source>
</evidence>
<feature type="site" description="Part of a proton relay during catalysis" evidence="12">
    <location>
        <position position="45"/>
    </location>
</feature>
<keyword evidence="6 12" id="KW-0028">Amino-acid biosynthesis</keyword>
<feature type="binding site" evidence="12 15">
    <location>
        <position position="204"/>
    </location>
    <ligand>
        <name>pyruvate</name>
        <dbReference type="ChEBI" id="CHEBI:15361"/>
    </ligand>
</feature>
<comment type="function">
    <text evidence="1 12">Catalyzes the condensation of (S)-aspartate-beta-semialdehyde [(S)-ASA] and pyruvate to 4-hydroxy-tetrahydrodipicolinate (HTPA).</text>
</comment>
<evidence type="ECO:0000256" key="15">
    <source>
        <dbReference type="PIRSR" id="PIRSR001365-2"/>
    </source>
</evidence>
<evidence type="ECO:0000256" key="13">
    <source>
        <dbReference type="PIRNR" id="PIRNR001365"/>
    </source>
</evidence>
<dbReference type="Pfam" id="PF00701">
    <property type="entry name" value="DHDPS"/>
    <property type="match status" value="1"/>
</dbReference>
<evidence type="ECO:0000256" key="3">
    <source>
        <dbReference type="ARBA" id="ARBA00007592"/>
    </source>
</evidence>
<dbReference type="HOGENOM" id="CLU_049343_7_1_9"/>
<accession>E6TQH8</accession>
<keyword evidence="10 12" id="KW-0704">Schiff base</keyword>
<keyword evidence="9 12" id="KW-0456">Lyase</keyword>
<evidence type="ECO:0000256" key="11">
    <source>
        <dbReference type="ARBA" id="ARBA00047836"/>
    </source>
</evidence>
<dbReference type="Gene3D" id="3.20.20.70">
    <property type="entry name" value="Aldolase class I"/>
    <property type="match status" value="1"/>
</dbReference>
<dbReference type="RefSeq" id="WP_013488824.1">
    <property type="nucleotide sequence ID" value="NC_014829.1"/>
</dbReference>
<keyword evidence="17" id="KW-1185">Reference proteome</keyword>
<dbReference type="GO" id="GO:0019877">
    <property type="term" value="P:diaminopimelate biosynthetic process"/>
    <property type="evidence" value="ECO:0007669"/>
    <property type="project" value="UniProtKB-UniRule"/>
</dbReference>
<evidence type="ECO:0000256" key="14">
    <source>
        <dbReference type="PIRSR" id="PIRSR001365-1"/>
    </source>
</evidence>
<dbReference type="OrthoDB" id="9782828at2"/>
<comment type="catalytic activity">
    <reaction evidence="11 12">
        <text>L-aspartate 4-semialdehyde + pyruvate = (2S,4S)-4-hydroxy-2,3,4,5-tetrahydrodipicolinate + H2O + H(+)</text>
        <dbReference type="Rhea" id="RHEA:34171"/>
        <dbReference type="ChEBI" id="CHEBI:15361"/>
        <dbReference type="ChEBI" id="CHEBI:15377"/>
        <dbReference type="ChEBI" id="CHEBI:15378"/>
        <dbReference type="ChEBI" id="CHEBI:67139"/>
        <dbReference type="ChEBI" id="CHEBI:537519"/>
        <dbReference type="EC" id="4.3.3.7"/>
    </reaction>
</comment>
<feature type="site" description="Part of a proton relay during catalysis" evidence="12">
    <location>
        <position position="108"/>
    </location>
</feature>
<dbReference type="CDD" id="cd00950">
    <property type="entry name" value="DHDPS"/>
    <property type="match status" value="1"/>
</dbReference>
<dbReference type="PRINTS" id="PR00146">
    <property type="entry name" value="DHPICSNTHASE"/>
</dbReference>
<dbReference type="EC" id="4.3.3.7" evidence="4 12"/>
<evidence type="ECO:0000256" key="2">
    <source>
        <dbReference type="ARBA" id="ARBA00005120"/>
    </source>
</evidence>
<dbReference type="InterPro" id="IPR005263">
    <property type="entry name" value="DapA"/>
</dbReference>
<comment type="similarity">
    <text evidence="3 12 13">Belongs to the DapA family.</text>
</comment>
<dbReference type="GO" id="GO:0005829">
    <property type="term" value="C:cytosol"/>
    <property type="evidence" value="ECO:0007669"/>
    <property type="project" value="TreeGrafter"/>
</dbReference>
<evidence type="ECO:0000256" key="8">
    <source>
        <dbReference type="ARBA" id="ARBA00023154"/>
    </source>
</evidence>
<dbReference type="PANTHER" id="PTHR12128:SF66">
    <property type="entry name" value="4-HYDROXY-2-OXOGLUTARATE ALDOLASE, MITOCHONDRIAL"/>
    <property type="match status" value="1"/>
</dbReference>
<dbReference type="UniPathway" id="UPA00034">
    <property type="reaction ID" value="UER00017"/>
</dbReference>
<comment type="subcellular location">
    <subcellularLocation>
        <location evidence="12">Cytoplasm</location>
    </subcellularLocation>
</comment>
<dbReference type="SUPFAM" id="SSF51569">
    <property type="entry name" value="Aldolase"/>
    <property type="match status" value="1"/>
</dbReference>
<evidence type="ECO:0000256" key="10">
    <source>
        <dbReference type="ARBA" id="ARBA00023270"/>
    </source>
</evidence>
<reference evidence="16 17" key="1">
    <citation type="submission" date="2010-12" db="EMBL/GenBank/DDBJ databases">
        <title>Complete sequence of Bacillus cellulosilyticus DSM 2522.</title>
        <authorList>
            <consortium name="US DOE Joint Genome Institute"/>
            <person name="Lucas S."/>
            <person name="Copeland A."/>
            <person name="Lapidus A."/>
            <person name="Cheng J.-F."/>
            <person name="Bruce D."/>
            <person name="Goodwin L."/>
            <person name="Pitluck S."/>
            <person name="Chertkov O."/>
            <person name="Detter J.C."/>
            <person name="Han C."/>
            <person name="Tapia R."/>
            <person name="Land M."/>
            <person name="Hauser L."/>
            <person name="Jeffries C."/>
            <person name="Kyrpides N."/>
            <person name="Ivanova N."/>
            <person name="Mikhailova N."/>
            <person name="Brumm P."/>
            <person name="Mead D."/>
            <person name="Woyke T."/>
        </authorList>
    </citation>
    <scope>NUCLEOTIDE SEQUENCE [LARGE SCALE GENOMIC DNA]</scope>
    <source>
        <strain evidence="17">ATCC 21833 / DSM 2522 / FERM P-1141 / JCM 9156 / N-4</strain>
    </source>
</reference>
<dbReference type="PANTHER" id="PTHR12128">
    <property type="entry name" value="DIHYDRODIPICOLINATE SYNTHASE"/>
    <property type="match status" value="1"/>
</dbReference>
<evidence type="ECO:0000313" key="17">
    <source>
        <dbReference type="Proteomes" id="UP000001401"/>
    </source>
</evidence>
<evidence type="ECO:0000313" key="16">
    <source>
        <dbReference type="EMBL" id="ADU30489.1"/>
    </source>
</evidence>
<evidence type="ECO:0000256" key="12">
    <source>
        <dbReference type="HAMAP-Rule" id="MF_00418"/>
    </source>
</evidence>
<dbReference type="SMART" id="SM01130">
    <property type="entry name" value="DHDPS"/>
    <property type="match status" value="1"/>
</dbReference>
<gene>
    <name evidence="12" type="primary">dapA</name>
    <name evidence="16" type="ordered locus">Bcell_2229</name>
</gene>
<dbReference type="AlphaFoldDB" id="E6TQH8"/>
<protein>
    <recommendedName>
        <fullName evidence="4 12">4-hydroxy-tetrahydrodipicolinate synthase</fullName>
        <shortName evidence="12">HTPA synthase</shortName>
        <ecNumber evidence="4 12">4.3.3.7</ecNumber>
    </recommendedName>
</protein>
<dbReference type="InterPro" id="IPR020624">
    <property type="entry name" value="Schiff_base-form_aldolases_CS"/>
</dbReference>
<dbReference type="InterPro" id="IPR002220">
    <property type="entry name" value="DapA-like"/>
</dbReference>
<sequence length="295" mass="31996">MNFGTLITAMITPFDHDEEIDYPATKSLIHYLIDNGSDSIVIGGTTGESPTLTIEEKTDFFKYVVKEVDGRIPVIAGTGTNSTKSSIQLTKIAEESGVDAAMLVAPYYNKPSQEGIYRHFEKIAHSTSLPIMLYNIPGRCSVNIDPNTIIKLSNIDNIVAVKEASGDINAIAAIAEKTYDSFYVYCGDDSLTLPTLSVGGHGVVSVASHILGSEMKEMIDAHETGNALLAKQLHQELLPMMHALFIAPNPTPVKAALEMFGINAGSVRMPLVPLTQEESKVLYECLQHKLLSRAV</sequence>
<dbReference type="Proteomes" id="UP000001401">
    <property type="component" value="Chromosome"/>
</dbReference>
<dbReference type="PROSITE" id="PS00665">
    <property type="entry name" value="DHDPS_1"/>
    <property type="match status" value="1"/>
</dbReference>
<dbReference type="NCBIfam" id="TIGR00674">
    <property type="entry name" value="dapA"/>
    <property type="match status" value="1"/>
</dbReference>
<comment type="subunit">
    <text evidence="12">Homotetramer; dimer of dimers.</text>
</comment>
<dbReference type="EMBL" id="CP002394">
    <property type="protein sequence ID" value="ADU30489.1"/>
    <property type="molecule type" value="Genomic_DNA"/>
</dbReference>
<dbReference type="KEGG" id="bco:Bcell_2229"/>
<feature type="active site" description="Schiff-base intermediate with substrate" evidence="12 14">
    <location>
        <position position="162"/>
    </location>
</feature>
<dbReference type="GO" id="GO:0009089">
    <property type="term" value="P:lysine biosynthetic process via diaminopimelate"/>
    <property type="evidence" value="ECO:0007669"/>
    <property type="project" value="UniProtKB-UniRule"/>
</dbReference>
<keyword evidence="5 12" id="KW-0963">Cytoplasm</keyword>
<dbReference type="HAMAP" id="MF_00418">
    <property type="entry name" value="DapA"/>
    <property type="match status" value="1"/>
</dbReference>
<name>E6TQH8_EVAC2</name>
<keyword evidence="8 12" id="KW-0457">Lysine biosynthesis</keyword>
<evidence type="ECO:0000256" key="9">
    <source>
        <dbReference type="ARBA" id="ARBA00023239"/>
    </source>
</evidence>
<evidence type="ECO:0000256" key="7">
    <source>
        <dbReference type="ARBA" id="ARBA00022915"/>
    </source>
</evidence>
<evidence type="ECO:0000256" key="4">
    <source>
        <dbReference type="ARBA" id="ARBA00012086"/>
    </source>
</evidence>
<dbReference type="InterPro" id="IPR013785">
    <property type="entry name" value="Aldolase_TIM"/>
</dbReference>
<feature type="binding site" evidence="12 15">
    <location>
        <position position="46"/>
    </location>
    <ligand>
        <name>pyruvate</name>
        <dbReference type="ChEBI" id="CHEBI:15361"/>
    </ligand>
</feature>
<organism evidence="16 17">
    <name type="scientific">Evansella cellulosilytica (strain ATCC 21833 / DSM 2522 / FERM P-1141 / JCM 9156 / N-4)</name>
    <name type="common">Bacillus cellulosilyticus</name>
    <dbReference type="NCBI Taxonomy" id="649639"/>
    <lineage>
        <taxon>Bacteria</taxon>
        <taxon>Bacillati</taxon>
        <taxon>Bacillota</taxon>
        <taxon>Bacilli</taxon>
        <taxon>Bacillales</taxon>
        <taxon>Bacillaceae</taxon>
        <taxon>Evansella</taxon>
    </lineage>
</organism>
<comment type="caution">
    <text evidence="12">Was originally thought to be a dihydrodipicolinate synthase (DHDPS), catalyzing the condensation of (S)-aspartate-beta-semialdehyde [(S)-ASA] and pyruvate to dihydrodipicolinate (DHDP). However, it was shown in E.coli that the product of the enzymatic reaction is not dihydrodipicolinate but in fact (4S)-4-hydroxy-2,3,4,5-tetrahydro-(2S)-dipicolinic acid (HTPA), and that the consecutive dehydration reaction leading to DHDP is not spontaneous but catalyzed by DapB.</text>
</comment>
<evidence type="ECO:0000256" key="5">
    <source>
        <dbReference type="ARBA" id="ARBA00022490"/>
    </source>
</evidence>
<comment type="pathway">
    <text evidence="2 12">Amino-acid biosynthesis; L-lysine biosynthesis via DAP pathway; (S)-tetrahydrodipicolinate from L-aspartate: step 3/4.</text>
</comment>
<dbReference type="eggNOG" id="COG0329">
    <property type="taxonomic scope" value="Bacteria"/>
</dbReference>
<evidence type="ECO:0000256" key="1">
    <source>
        <dbReference type="ARBA" id="ARBA00003294"/>
    </source>
</evidence>
<proteinExistence type="inferred from homology"/>
<keyword evidence="7 12" id="KW-0220">Diaminopimelate biosynthesis</keyword>
<feature type="active site" description="Proton donor/acceptor" evidence="12 14">
    <location>
        <position position="134"/>
    </location>
</feature>